<organism evidence="8">
    <name type="scientific">hydrothermal vent metagenome</name>
    <dbReference type="NCBI Taxonomy" id="652676"/>
    <lineage>
        <taxon>unclassified sequences</taxon>
        <taxon>metagenomes</taxon>
        <taxon>ecological metagenomes</taxon>
    </lineage>
</organism>
<dbReference type="GO" id="GO:0005886">
    <property type="term" value="C:plasma membrane"/>
    <property type="evidence" value="ECO:0007669"/>
    <property type="project" value="UniProtKB-SubCell"/>
</dbReference>
<dbReference type="Pfam" id="PF07690">
    <property type="entry name" value="MFS_1"/>
    <property type="match status" value="1"/>
</dbReference>
<feature type="transmembrane region" description="Helical" evidence="7">
    <location>
        <begin position="244"/>
        <end position="263"/>
    </location>
</feature>
<feature type="transmembrane region" description="Helical" evidence="7">
    <location>
        <begin position="275"/>
        <end position="292"/>
    </location>
</feature>
<feature type="transmembrane region" description="Helical" evidence="7">
    <location>
        <begin position="359"/>
        <end position="377"/>
    </location>
</feature>
<evidence type="ECO:0000256" key="4">
    <source>
        <dbReference type="ARBA" id="ARBA00022692"/>
    </source>
</evidence>
<protein>
    <submittedName>
        <fullName evidence="8">Lysophospholipid transporter LplT</fullName>
    </submittedName>
</protein>
<dbReference type="Gene3D" id="1.20.1250.20">
    <property type="entry name" value="MFS general substrate transporter like domains"/>
    <property type="match status" value="1"/>
</dbReference>
<evidence type="ECO:0000256" key="1">
    <source>
        <dbReference type="ARBA" id="ARBA00004651"/>
    </source>
</evidence>
<proteinExistence type="predicted"/>
<dbReference type="GO" id="GO:0022857">
    <property type="term" value="F:transmembrane transporter activity"/>
    <property type="evidence" value="ECO:0007669"/>
    <property type="project" value="InterPro"/>
</dbReference>
<feature type="transmembrane region" description="Helical" evidence="7">
    <location>
        <begin position="71"/>
        <end position="88"/>
    </location>
</feature>
<dbReference type="PANTHER" id="PTHR43266:SF2">
    <property type="entry name" value="MAJOR FACILITATOR SUPERFAMILY (MFS) PROFILE DOMAIN-CONTAINING PROTEIN"/>
    <property type="match status" value="1"/>
</dbReference>
<reference evidence="8" key="1">
    <citation type="submission" date="2018-06" db="EMBL/GenBank/DDBJ databases">
        <authorList>
            <person name="Zhirakovskaya E."/>
        </authorList>
    </citation>
    <scope>NUCLEOTIDE SEQUENCE</scope>
</reference>
<dbReference type="AlphaFoldDB" id="A0A3B0YS25"/>
<evidence type="ECO:0000256" key="5">
    <source>
        <dbReference type="ARBA" id="ARBA00022989"/>
    </source>
</evidence>
<evidence type="ECO:0000256" key="3">
    <source>
        <dbReference type="ARBA" id="ARBA00022475"/>
    </source>
</evidence>
<keyword evidence="2" id="KW-0813">Transport</keyword>
<dbReference type="EMBL" id="UOFK01000193">
    <property type="protein sequence ID" value="VAW79510.1"/>
    <property type="molecule type" value="Genomic_DNA"/>
</dbReference>
<evidence type="ECO:0000256" key="2">
    <source>
        <dbReference type="ARBA" id="ARBA00022448"/>
    </source>
</evidence>
<gene>
    <name evidence="8" type="ORF">MNBD_GAMMA13-933</name>
</gene>
<dbReference type="PANTHER" id="PTHR43266">
    <property type="entry name" value="MACROLIDE-EFFLUX PROTEIN"/>
    <property type="match status" value="1"/>
</dbReference>
<keyword evidence="5 7" id="KW-1133">Transmembrane helix</keyword>
<keyword evidence="4 7" id="KW-0812">Transmembrane</keyword>
<feature type="transmembrane region" description="Helical" evidence="7">
    <location>
        <begin position="298"/>
        <end position="316"/>
    </location>
</feature>
<feature type="transmembrane region" description="Helical" evidence="7">
    <location>
        <begin position="336"/>
        <end position="353"/>
    </location>
</feature>
<feature type="transmembrane region" description="Helical" evidence="7">
    <location>
        <begin position="206"/>
        <end position="232"/>
    </location>
</feature>
<comment type="subcellular location">
    <subcellularLocation>
        <location evidence="1">Cell membrane</location>
        <topology evidence="1">Multi-pass membrane protein</topology>
    </subcellularLocation>
</comment>
<accession>A0A3B0YS25</accession>
<dbReference type="InterPro" id="IPR022324">
    <property type="entry name" value="Bacilysin_exporter_BacE_put"/>
</dbReference>
<dbReference type="SUPFAM" id="SSF103473">
    <property type="entry name" value="MFS general substrate transporter"/>
    <property type="match status" value="1"/>
</dbReference>
<evidence type="ECO:0000313" key="8">
    <source>
        <dbReference type="EMBL" id="VAW79510.1"/>
    </source>
</evidence>
<evidence type="ECO:0000256" key="7">
    <source>
        <dbReference type="SAM" id="Phobius"/>
    </source>
</evidence>
<keyword evidence="3" id="KW-1003">Cell membrane</keyword>
<name>A0A3B0YS25_9ZZZZ</name>
<feature type="transmembrane region" description="Helical" evidence="7">
    <location>
        <begin position="38"/>
        <end position="59"/>
    </location>
</feature>
<dbReference type="InterPro" id="IPR011701">
    <property type="entry name" value="MFS"/>
</dbReference>
<dbReference type="PRINTS" id="PR01988">
    <property type="entry name" value="EXPORTERBACE"/>
</dbReference>
<dbReference type="NCBIfam" id="NF008397">
    <property type="entry name" value="PRK11195.1"/>
    <property type="match status" value="1"/>
</dbReference>
<dbReference type="InterPro" id="IPR036259">
    <property type="entry name" value="MFS_trans_sf"/>
</dbReference>
<dbReference type="CDD" id="cd06173">
    <property type="entry name" value="MFS_MefA_like"/>
    <property type="match status" value="1"/>
</dbReference>
<feature type="transmembrane region" description="Helical" evidence="7">
    <location>
        <begin position="126"/>
        <end position="149"/>
    </location>
</feature>
<feature type="transmembrane region" description="Helical" evidence="7">
    <location>
        <begin position="94"/>
        <end position="114"/>
    </location>
</feature>
<evidence type="ECO:0000256" key="6">
    <source>
        <dbReference type="ARBA" id="ARBA00023136"/>
    </source>
</evidence>
<keyword evidence="6 7" id="KW-0472">Membrane</keyword>
<feature type="transmembrane region" description="Helical" evidence="7">
    <location>
        <begin position="155"/>
        <end position="175"/>
    </location>
</feature>
<sequence length="385" mass="40656">MQRGVIALLIAQFLSAFGDNAILFAAIGMVLSDQQTPGWYIAALQAVFLVAYVVAAPWVGPFADRFSKPRVLLIGNLVKATGVGLILLGVEPLLAYALVGLGAAIYSPAKYGILPEMLGDQQLVKANAWIEATTIAAIIFGTVAGGQLADYSVRAAFWMVAVSYLMSMLVTFAITKLTPRGGDLKRALTDFHHTLYAFMQTPRARFAMLGGSLFWGTAAVLRVLLVTWVPLILATQSASAVSELVLFLGVGVIIGSGIVPRLIPLQQLHRTRLAGYAMGFCILLFAFVDSVWAARGVLFLIGIAGGLFIVPINAALQQIGHVGVGSGRAVAVQNFYQNLAMLITVGIYTGAVAADVHPATTLLVLGISILAATLMVARRLATSTA</sequence>